<dbReference type="GO" id="GO:0006580">
    <property type="term" value="P:ethanolamine metabolic process"/>
    <property type="evidence" value="ECO:0007669"/>
    <property type="project" value="TreeGrafter"/>
</dbReference>
<keyword evidence="1" id="KW-0472">Membrane</keyword>
<evidence type="ECO:0000313" key="4">
    <source>
        <dbReference type="Proteomes" id="UP001139414"/>
    </source>
</evidence>
<dbReference type="Proteomes" id="UP001139414">
    <property type="component" value="Unassembled WGS sequence"/>
</dbReference>
<comment type="caution">
    <text evidence="3">The sequence shown here is derived from an EMBL/GenBank/DDBJ whole genome shotgun (WGS) entry which is preliminary data.</text>
</comment>
<dbReference type="Gene3D" id="3.20.20.190">
    <property type="entry name" value="Phosphatidylinositol (PI) phosphodiesterase"/>
    <property type="match status" value="1"/>
</dbReference>
<feature type="domain" description="GP-PDE" evidence="2">
    <location>
        <begin position="42"/>
        <end position="287"/>
    </location>
</feature>
<accession>A0A9X1LHB0</accession>
<dbReference type="InterPro" id="IPR030395">
    <property type="entry name" value="GP_PDE_dom"/>
</dbReference>
<evidence type="ECO:0000313" key="3">
    <source>
        <dbReference type="EMBL" id="MCB7480374.1"/>
    </source>
</evidence>
<dbReference type="InterPro" id="IPR017946">
    <property type="entry name" value="PLC-like_Pdiesterase_TIM-brl"/>
</dbReference>
<gene>
    <name evidence="3" type="ORF">LGQ90_03775</name>
</gene>
<dbReference type="GO" id="GO:0008889">
    <property type="term" value="F:glycerophosphodiester phosphodiesterase activity"/>
    <property type="evidence" value="ECO:0007669"/>
    <property type="project" value="TreeGrafter"/>
</dbReference>
<sequence length="287" mass="33387">MKNKNNIYYFSSLLLFVFIISTWNPFQPGINSTDLYKNEDTILVAAHRGSHSSYPENSIAAIQESIRNEIDIVEIDIRQTKDGKLVLLHDHHLDRTTNMKGLLSDHTLADIKKGYLLFKEKPTKEKIPALEEVLSLARNKIILNLDFKIDELETLKIAADLITEFEMENSVIITINDIKLIEALYDYNPTIRIMPVAYTTKKIKQVFKYDFIDVVQVYHRAYPKSIINTFEEKKISIWVNSIKKYDKIQEKGQPGFDRLLQIKKVDIIQTNHPEDLLLFLREKGLHP</sequence>
<name>A0A9X1LHB0_9FLAO</name>
<proteinExistence type="predicted"/>
<keyword evidence="1" id="KW-0812">Transmembrane</keyword>
<evidence type="ECO:0000259" key="2">
    <source>
        <dbReference type="PROSITE" id="PS51704"/>
    </source>
</evidence>
<reference evidence="3" key="1">
    <citation type="submission" date="2021-10" db="EMBL/GenBank/DDBJ databases">
        <title>Gramella sp. ASW11-100T, isolated from marine sediment.</title>
        <authorList>
            <person name="Xia C."/>
        </authorList>
    </citation>
    <scope>NUCLEOTIDE SEQUENCE</scope>
    <source>
        <strain evidence="3">ASW11-100</strain>
    </source>
</reference>
<dbReference type="Pfam" id="PF03009">
    <property type="entry name" value="GDPD"/>
    <property type="match status" value="1"/>
</dbReference>
<keyword evidence="1" id="KW-1133">Transmembrane helix</keyword>
<dbReference type="EMBL" id="JAJBZG010000001">
    <property type="protein sequence ID" value="MCB7480374.1"/>
    <property type="molecule type" value="Genomic_DNA"/>
</dbReference>
<dbReference type="PANTHER" id="PTHR46320:SF1">
    <property type="entry name" value="GLYCEROPHOSPHODIESTER PHOSPHODIESTERASE 1"/>
    <property type="match status" value="1"/>
</dbReference>
<dbReference type="SUPFAM" id="SSF51695">
    <property type="entry name" value="PLC-like phosphodiesterases"/>
    <property type="match status" value="1"/>
</dbReference>
<evidence type="ECO:0000256" key="1">
    <source>
        <dbReference type="SAM" id="Phobius"/>
    </source>
</evidence>
<dbReference type="AlphaFoldDB" id="A0A9X1LHB0"/>
<dbReference type="GO" id="GO:0005886">
    <property type="term" value="C:plasma membrane"/>
    <property type="evidence" value="ECO:0007669"/>
    <property type="project" value="TreeGrafter"/>
</dbReference>
<dbReference type="GO" id="GO:0070291">
    <property type="term" value="P:N-acylethanolamine metabolic process"/>
    <property type="evidence" value="ECO:0007669"/>
    <property type="project" value="TreeGrafter"/>
</dbReference>
<dbReference type="PANTHER" id="PTHR46320">
    <property type="entry name" value="GLYCEROPHOSPHODIESTER PHOSPHODIESTERASE 1"/>
    <property type="match status" value="1"/>
</dbReference>
<feature type="transmembrane region" description="Helical" evidence="1">
    <location>
        <begin position="7"/>
        <end position="26"/>
    </location>
</feature>
<dbReference type="PROSITE" id="PS51704">
    <property type="entry name" value="GP_PDE"/>
    <property type="match status" value="1"/>
</dbReference>
<dbReference type="GO" id="GO:0006644">
    <property type="term" value="P:phospholipid metabolic process"/>
    <property type="evidence" value="ECO:0007669"/>
    <property type="project" value="TreeGrafter"/>
</dbReference>
<keyword evidence="4" id="KW-1185">Reference proteome</keyword>
<protein>
    <submittedName>
        <fullName evidence="3">Glycerophosphodiester phosphodiesterase family protein</fullName>
    </submittedName>
</protein>
<dbReference type="RefSeq" id="WP_229338258.1">
    <property type="nucleotide sequence ID" value="NZ_JAJBZG010000001.1"/>
</dbReference>
<dbReference type="CDD" id="cd08566">
    <property type="entry name" value="GDPD_AtGDE_like"/>
    <property type="match status" value="1"/>
</dbReference>
<organism evidence="3 4">
    <name type="scientific">Christiangramia sediminis</name>
    <dbReference type="NCBI Taxonomy" id="2881336"/>
    <lineage>
        <taxon>Bacteria</taxon>
        <taxon>Pseudomonadati</taxon>
        <taxon>Bacteroidota</taxon>
        <taxon>Flavobacteriia</taxon>
        <taxon>Flavobacteriales</taxon>
        <taxon>Flavobacteriaceae</taxon>
        <taxon>Christiangramia</taxon>
    </lineage>
</organism>